<evidence type="ECO:0000313" key="4">
    <source>
        <dbReference type="EMBL" id="JAQ06633.1"/>
    </source>
</evidence>
<reference evidence="3" key="1">
    <citation type="journal article" date="2014" name="PLoS ONE">
        <title>Transcriptome-Based Identification of ABC Transporters in the Western Tarnished Plant Bug Lygus hesperus.</title>
        <authorList>
            <person name="Hull J.J."/>
            <person name="Chaney K."/>
            <person name="Geib S.M."/>
            <person name="Fabrick J.A."/>
            <person name="Brent C.S."/>
            <person name="Walsh D."/>
            <person name="Lavine L.C."/>
        </authorList>
    </citation>
    <scope>NUCLEOTIDE SEQUENCE</scope>
</reference>
<feature type="compositionally biased region" description="Polar residues" evidence="1">
    <location>
        <begin position="411"/>
        <end position="420"/>
    </location>
</feature>
<feature type="compositionally biased region" description="Polar residues" evidence="1">
    <location>
        <begin position="249"/>
        <end position="264"/>
    </location>
</feature>
<feature type="region of interest" description="Disordered" evidence="1">
    <location>
        <begin position="371"/>
        <end position="420"/>
    </location>
</feature>
<gene>
    <name evidence="3" type="ORF">CM83_15649</name>
    <name evidence="2" type="ORF">CM83_15653</name>
    <name evidence="4" type="ORF">g.11037</name>
</gene>
<dbReference type="EMBL" id="GDHC01011996">
    <property type="protein sequence ID" value="JAQ06633.1"/>
    <property type="molecule type" value="Transcribed_RNA"/>
</dbReference>
<dbReference type="EMBL" id="GBHO01015835">
    <property type="protein sequence ID" value="JAG27769.1"/>
    <property type="molecule type" value="Transcribed_RNA"/>
</dbReference>
<feature type="region of interest" description="Disordered" evidence="1">
    <location>
        <begin position="132"/>
        <end position="193"/>
    </location>
</feature>
<evidence type="ECO:0000313" key="2">
    <source>
        <dbReference type="EMBL" id="JAG27768.1"/>
    </source>
</evidence>
<evidence type="ECO:0000313" key="3">
    <source>
        <dbReference type="EMBL" id="JAG27769.1"/>
    </source>
</evidence>
<accession>A0A0A9Y6E5</accession>
<organism evidence="3">
    <name type="scientific">Lygus hesperus</name>
    <name type="common">Western plant bug</name>
    <dbReference type="NCBI Taxonomy" id="30085"/>
    <lineage>
        <taxon>Eukaryota</taxon>
        <taxon>Metazoa</taxon>
        <taxon>Ecdysozoa</taxon>
        <taxon>Arthropoda</taxon>
        <taxon>Hexapoda</taxon>
        <taxon>Insecta</taxon>
        <taxon>Pterygota</taxon>
        <taxon>Neoptera</taxon>
        <taxon>Paraneoptera</taxon>
        <taxon>Hemiptera</taxon>
        <taxon>Heteroptera</taxon>
        <taxon>Panheteroptera</taxon>
        <taxon>Cimicomorpha</taxon>
        <taxon>Miridae</taxon>
        <taxon>Mirini</taxon>
        <taxon>Lygus</taxon>
    </lineage>
</organism>
<reference evidence="3" key="2">
    <citation type="submission" date="2014-07" db="EMBL/GenBank/DDBJ databases">
        <authorList>
            <person name="Hull J."/>
        </authorList>
    </citation>
    <scope>NUCLEOTIDE SEQUENCE</scope>
</reference>
<sequence length="420" mass="45983">MTNVGGAGVGETFLNSLAIDDGSGMDQRQRRGSIRPFRRSSLQGTDFRTRYFHTLALVPPQSVSTLQHLDERLTEPSSSSNVGGASSTAAPSATVEPTETVSPPLLHSRILEHESQTLHHYVITATAANFESGEEDSEGGGGLANKMFSTRSQSSPSSGGGRTRRRSSVKEPTSVREKEFDDDVVSSQNTASQEPLSYTQVACKILQTPETVPHSQRLGGTGGGTFTSQNSYRRTVPTWMKGASPHRIQPSQPSGIASHTSTTDGASIELHPTLRSKSIQQFTNLSTTLNQLGSQHLDQDLHLISQLLEAFDAGIAQGMFHSHTFCHVHTRVHQPTYTEPTELETVRDAGSEMLTLPSNVEEIILENEEKKLQQSASVDEPTKSQKETLEGYVHRYEQDDVDTSSHRRPYYTTQPTHSSR</sequence>
<feature type="region of interest" description="Disordered" evidence="1">
    <location>
        <begin position="242"/>
        <end position="264"/>
    </location>
</feature>
<dbReference type="EMBL" id="GBHO01015836">
    <property type="protein sequence ID" value="JAG27768.1"/>
    <property type="molecule type" value="Transcribed_RNA"/>
</dbReference>
<feature type="compositionally biased region" description="Basic and acidic residues" evidence="1">
    <location>
        <begin position="380"/>
        <end position="398"/>
    </location>
</feature>
<feature type="region of interest" description="Disordered" evidence="1">
    <location>
        <begin position="72"/>
        <end position="101"/>
    </location>
</feature>
<name>A0A0A9Y6E5_LYGHE</name>
<protein>
    <submittedName>
        <fullName evidence="3">Uncharacterized protein</fullName>
    </submittedName>
</protein>
<dbReference type="AlphaFoldDB" id="A0A0A9Y6E5"/>
<evidence type="ECO:0000256" key="1">
    <source>
        <dbReference type="SAM" id="MobiDB-lite"/>
    </source>
</evidence>
<feature type="compositionally biased region" description="Low complexity" evidence="1">
    <location>
        <begin position="77"/>
        <end position="100"/>
    </location>
</feature>
<reference evidence="4" key="3">
    <citation type="journal article" date="2016" name="Gigascience">
        <title>De novo construction of an expanded transcriptome assembly for the western tarnished plant bug, Lygus hesperus.</title>
        <authorList>
            <person name="Tassone E.E."/>
            <person name="Geib S.M."/>
            <person name="Hall B."/>
            <person name="Fabrick J.A."/>
            <person name="Brent C.S."/>
            <person name="Hull J.J."/>
        </authorList>
    </citation>
    <scope>NUCLEOTIDE SEQUENCE</scope>
</reference>
<proteinExistence type="predicted"/>